<accession>A0ABV9XEH8</accession>
<keyword evidence="4" id="KW-1185">Reference proteome</keyword>
<evidence type="ECO:0000256" key="1">
    <source>
        <dbReference type="SAM" id="MobiDB-lite"/>
    </source>
</evidence>
<proteinExistence type="predicted"/>
<comment type="caution">
    <text evidence="3">The sequence shown here is derived from an EMBL/GenBank/DDBJ whole genome shotgun (WGS) entry which is preliminary data.</text>
</comment>
<protein>
    <submittedName>
        <fullName evidence="3">Uncharacterized protein</fullName>
    </submittedName>
</protein>
<name>A0ABV9XEH8_9ACTN</name>
<feature type="chain" id="PRO_5046202882" evidence="2">
    <location>
        <begin position="25"/>
        <end position="211"/>
    </location>
</feature>
<evidence type="ECO:0000313" key="4">
    <source>
        <dbReference type="Proteomes" id="UP001595829"/>
    </source>
</evidence>
<sequence length="211" mass="21436">MNLRMIGLGIVVATATLLPVIATAGPAAGPQSGPAARPGRALPAADAKAAPDVLGVPDAPDASAPSPSAEPRDTSGDPDSGGPSALPDVLAESDGARTSKCGPSLVSPDGVEAQTCVLTEGGETWGRTYYRNTKGEELRAVLTLMGPGARTVRTHCVVPADDEPRTCETPRERSRGTLRDYTAMAEVAAGVDEESPLLLRSGSNAPEALEG</sequence>
<organism evidence="3 4">
    <name type="scientific">Streptomyces coeruleoprunus</name>
    <dbReference type="NCBI Taxonomy" id="285563"/>
    <lineage>
        <taxon>Bacteria</taxon>
        <taxon>Bacillati</taxon>
        <taxon>Actinomycetota</taxon>
        <taxon>Actinomycetes</taxon>
        <taxon>Kitasatosporales</taxon>
        <taxon>Streptomycetaceae</taxon>
        <taxon>Streptomyces</taxon>
    </lineage>
</organism>
<dbReference type="Proteomes" id="UP001595829">
    <property type="component" value="Unassembled WGS sequence"/>
</dbReference>
<evidence type="ECO:0000313" key="3">
    <source>
        <dbReference type="EMBL" id="MFC5022700.1"/>
    </source>
</evidence>
<evidence type="ECO:0000256" key="2">
    <source>
        <dbReference type="SAM" id="SignalP"/>
    </source>
</evidence>
<gene>
    <name evidence="3" type="ORF">ACFPM3_11210</name>
</gene>
<dbReference type="RefSeq" id="WP_345690621.1">
    <property type="nucleotide sequence ID" value="NZ_BAABIT010000001.1"/>
</dbReference>
<reference evidence="4" key="1">
    <citation type="journal article" date="2019" name="Int. J. Syst. Evol. Microbiol.">
        <title>The Global Catalogue of Microorganisms (GCM) 10K type strain sequencing project: providing services to taxonomists for standard genome sequencing and annotation.</title>
        <authorList>
            <consortium name="The Broad Institute Genomics Platform"/>
            <consortium name="The Broad Institute Genome Sequencing Center for Infectious Disease"/>
            <person name="Wu L."/>
            <person name="Ma J."/>
        </authorList>
    </citation>
    <scope>NUCLEOTIDE SEQUENCE [LARGE SCALE GENOMIC DNA]</scope>
    <source>
        <strain evidence="4">CGMCC 4.1648</strain>
    </source>
</reference>
<dbReference type="EMBL" id="JBHSJD010000007">
    <property type="protein sequence ID" value="MFC5022700.1"/>
    <property type="molecule type" value="Genomic_DNA"/>
</dbReference>
<feature type="compositionally biased region" description="Low complexity" evidence="1">
    <location>
        <begin position="26"/>
        <end position="69"/>
    </location>
</feature>
<keyword evidence="2" id="KW-0732">Signal</keyword>
<feature type="region of interest" description="Disordered" evidence="1">
    <location>
        <begin position="26"/>
        <end position="109"/>
    </location>
</feature>
<feature type="signal peptide" evidence="2">
    <location>
        <begin position="1"/>
        <end position="24"/>
    </location>
</feature>